<feature type="region of interest" description="Disordered" evidence="9">
    <location>
        <begin position="1"/>
        <end position="20"/>
    </location>
</feature>
<dbReference type="Gene3D" id="3.10.20.310">
    <property type="entry name" value="membrane protein fhac"/>
    <property type="match status" value="1"/>
</dbReference>
<evidence type="ECO:0000256" key="8">
    <source>
        <dbReference type="HAMAP-Rule" id="MF_00911"/>
    </source>
</evidence>
<dbReference type="InterPro" id="IPR034746">
    <property type="entry name" value="POTRA"/>
</dbReference>
<feature type="transmembrane region" description="Helical" evidence="8">
    <location>
        <begin position="32"/>
        <end position="52"/>
    </location>
</feature>
<keyword evidence="2 8" id="KW-1003">Cell membrane</keyword>
<sequence length="264" mass="28122">MAGSATAERGARQQESSGPPLVRRLGPRRLRVIVILLLAVLLLGAGGVWALYGSQWLRVDHVSVSGTDVLTPDEVRAAAAVPVGSPLVSVDTDAIEARLRRELPRIDQVDVVRSWPDGIGLKVTERQPVLLVRKGSNFVEVDDEGVRFATVSEAPRNVPLLELALPSSGSTAASLRRFGEDRLVREAVRAARDIPDAVARRTRALKVSSYDDISLELSDGRTVAWGSAEKGAQKGRTLSALMKASPAARHFDVSAPTAPASSGS</sequence>
<accession>A0A918HQ58</accession>
<comment type="similarity">
    <text evidence="8">Belongs to the FtsQ/DivIB family. FtsQ subfamily.</text>
</comment>
<gene>
    <name evidence="8 11" type="primary">ftsQ</name>
    <name evidence="11" type="ORF">GCM10010226_76620</name>
</gene>
<evidence type="ECO:0000256" key="1">
    <source>
        <dbReference type="ARBA" id="ARBA00004370"/>
    </source>
</evidence>
<dbReference type="EMBL" id="BMSA01000032">
    <property type="protein sequence ID" value="GGT86769.1"/>
    <property type="molecule type" value="Genomic_DNA"/>
</dbReference>
<evidence type="ECO:0000256" key="7">
    <source>
        <dbReference type="ARBA" id="ARBA00023306"/>
    </source>
</evidence>
<dbReference type="GO" id="GO:0090529">
    <property type="term" value="P:cell septum assembly"/>
    <property type="evidence" value="ECO:0007669"/>
    <property type="project" value="InterPro"/>
</dbReference>
<feature type="domain" description="POTRA" evidence="10">
    <location>
        <begin position="57"/>
        <end position="126"/>
    </location>
</feature>
<dbReference type="GO" id="GO:0032153">
    <property type="term" value="C:cell division site"/>
    <property type="evidence" value="ECO:0007669"/>
    <property type="project" value="UniProtKB-UniRule"/>
</dbReference>
<dbReference type="InterPro" id="IPR013685">
    <property type="entry name" value="POTRA_FtsQ_type"/>
</dbReference>
<reference evidence="11" key="1">
    <citation type="journal article" date="2014" name="Int. J. Syst. Evol. Microbiol.">
        <title>Complete genome sequence of Corynebacterium casei LMG S-19264T (=DSM 44701T), isolated from a smear-ripened cheese.</title>
        <authorList>
            <consortium name="US DOE Joint Genome Institute (JGI-PGF)"/>
            <person name="Walter F."/>
            <person name="Albersmeier A."/>
            <person name="Kalinowski J."/>
            <person name="Ruckert C."/>
        </authorList>
    </citation>
    <scope>NUCLEOTIDE SEQUENCE</scope>
    <source>
        <strain evidence="11">JCM 4125</strain>
    </source>
</reference>
<evidence type="ECO:0000256" key="5">
    <source>
        <dbReference type="ARBA" id="ARBA00022989"/>
    </source>
</evidence>
<dbReference type="InterPro" id="IPR050487">
    <property type="entry name" value="FtsQ_DivIB"/>
</dbReference>
<dbReference type="AlphaFoldDB" id="A0A918HQ58"/>
<dbReference type="InterPro" id="IPR005548">
    <property type="entry name" value="Cell_div_FtsQ/DivIB_C"/>
</dbReference>
<comment type="function">
    <text evidence="8">Essential cell division protein.</text>
</comment>
<keyword evidence="12" id="KW-1185">Reference proteome</keyword>
<dbReference type="PANTHER" id="PTHR37820">
    <property type="entry name" value="CELL DIVISION PROTEIN DIVIB"/>
    <property type="match status" value="1"/>
</dbReference>
<protein>
    <recommendedName>
        <fullName evidence="8">Cell division protein FtsQ</fullName>
    </recommendedName>
</protein>
<dbReference type="Pfam" id="PF03799">
    <property type="entry name" value="FtsQ_DivIB_C"/>
    <property type="match status" value="1"/>
</dbReference>
<evidence type="ECO:0000256" key="4">
    <source>
        <dbReference type="ARBA" id="ARBA00022692"/>
    </source>
</evidence>
<evidence type="ECO:0000256" key="6">
    <source>
        <dbReference type="ARBA" id="ARBA00023136"/>
    </source>
</evidence>
<dbReference type="PROSITE" id="PS51779">
    <property type="entry name" value="POTRA"/>
    <property type="match status" value="1"/>
</dbReference>
<evidence type="ECO:0000313" key="11">
    <source>
        <dbReference type="EMBL" id="GGT86769.1"/>
    </source>
</evidence>
<comment type="caution">
    <text evidence="11">The sequence shown here is derived from an EMBL/GenBank/DDBJ whole genome shotgun (WGS) entry which is preliminary data.</text>
</comment>
<dbReference type="RefSeq" id="WP_189717236.1">
    <property type="nucleotide sequence ID" value="NZ_BMSA01000032.1"/>
</dbReference>
<keyword evidence="6 8" id="KW-0472">Membrane</keyword>
<evidence type="ECO:0000313" key="12">
    <source>
        <dbReference type="Proteomes" id="UP000646776"/>
    </source>
</evidence>
<keyword evidence="7 8" id="KW-0131">Cell cycle</keyword>
<evidence type="ECO:0000256" key="2">
    <source>
        <dbReference type="ARBA" id="ARBA00022475"/>
    </source>
</evidence>
<name>A0A918HQ58_9ACTN</name>
<evidence type="ECO:0000259" key="10">
    <source>
        <dbReference type="PROSITE" id="PS51779"/>
    </source>
</evidence>
<evidence type="ECO:0000256" key="9">
    <source>
        <dbReference type="SAM" id="MobiDB-lite"/>
    </source>
</evidence>
<keyword evidence="4 8" id="KW-0812">Transmembrane</keyword>
<dbReference type="Pfam" id="PF08478">
    <property type="entry name" value="POTRA_1"/>
    <property type="match status" value="1"/>
</dbReference>
<dbReference type="PANTHER" id="PTHR37820:SF1">
    <property type="entry name" value="CELL DIVISION PROTEIN FTSQ"/>
    <property type="match status" value="1"/>
</dbReference>
<reference evidence="11" key="2">
    <citation type="submission" date="2020-09" db="EMBL/GenBank/DDBJ databases">
        <authorList>
            <person name="Sun Q."/>
            <person name="Ohkuma M."/>
        </authorList>
    </citation>
    <scope>NUCLEOTIDE SEQUENCE</scope>
    <source>
        <strain evidence="11">JCM 4125</strain>
    </source>
</reference>
<dbReference type="GO" id="GO:0005886">
    <property type="term" value="C:plasma membrane"/>
    <property type="evidence" value="ECO:0007669"/>
    <property type="project" value="UniProtKB-SubCell"/>
</dbReference>
<organism evidence="11 12">
    <name type="scientific">Streptomyces phaeofaciens</name>
    <dbReference type="NCBI Taxonomy" id="68254"/>
    <lineage>
        <taxon>Bacteria</taxon>
        <taxon>Bacillati</taxon>
        <taxon>Actinomycetota</taxon>
        <taxon>Actinomycetes</taxon>
        <taxon>Kitasatosporales</taxon>
        <taxon>Streptomycetaceae</taxon>
        <taxon>Streptomyces</taxon>
    </lineage>
</organism>
<comment type="subcellular location">
    <subcellularLocation>
        <location evidence="8">Cell membrane</location>
        <topology evidence="8">Single-pass type II membrane protein</topology>
    </subcellularLocation>
    <subcellularLocation>
        <location evidence="1">Membrane</location>
    </subcellularLocation>
    <text evidence="8">Localizes to the division septum.</text>
</comment>
<keyword evidence="3 8" id="KW-0132">Cell division</keyword>
<dbReference type="HAMAP" id="MF_00911">
    <property type="entry name" value="FtsQ_subfam"/>
    <property type="match status" value="1"/>
</dbReference>
<proteinExistence type="inferred from homology"/>
<dbReference type="GO" id="GO:0043093">
    <property type="term" value="P:FtsZ-dependent cytokinesis"/>
    <property type="evidence" value="ECO:0007669"/>
    <property type="project" value="UniProtKB-UniRule"/>
</dbReference>
<dbReference type="InterPro" id="IPR026579">
    <property type="entry name" value="FtsQ"/>
</dbReference>
<dbReference type="Proteomes" id="UP000646776">
    <property type="component" value="Unassembled WGS sequence"/>
</dbReference>
<evidence type="ECO:0000256" key="3">
    <source>
        <dbReference type="ARBA" id="ARBA00022618"/>
    </source>
</evidence>
<keyword evidence="5 8" id="KW-1133">Transmembrane helix</keyword>